<dbReference type="Pfam" id="PF00107">
    <property type="entry name" value="ADH_zinc_N"/>
    <property type="match status" value="1"/>
</dbReference>
<gene>
    <name evidence="6" type="ORF">BCR26_11585</name>
</gene>
<evidence type="ECO:0000313" key="6">
    <source>
        <dbReference type="EMBL" id="OEH82859.1"/>
    </source>
</evidence>
<dbReference type="InterPro" id="IPR013154">
    <property type="entry name" value="ADH-like_N"/>
</dbReference>
<dbReference type="InterPro" id="IPR050129">
    <property type="entry name" value="Zn_alcohol_dh"/>
</dbReference>
<protein>
    <submittedName>
        <fullName evidence="6">Sorbitol dehydrogenase</fullName>
    </submittedName>
</protein>
<keyword evidence="1 4" id="KW-0479">Metal-binding</keyword>
<comment type="similarity">
    <text evidence="4">Belongs to the zinc-containing alcohol dehydrogenase family.</text>
</comment>
<comment type="caution">
    <text evidence="6">The sequence shown here is derived from an EMBL/GenBank/DDBJ whole genome shotgun (WGS) entry which is preliminary data.</text>
</comment>
<dbReference type="RefSeq" id="WP_069698208.1">
    <property type="nucleotide sequence ID" value="NZ_JAGGMA010000050.1"/>
</dbReference>
<name>A0A1E5KYU5_9ENTE</name>
<dbReference type="SMART" id="SM00829">
    <property type="entry name" value="PKS_ER"/>
    <property type="match status" value="1"/>
</dbReference>
<dbReference type="STRING" id="762845.BCR26_11585"/>
<feature type="domain" description="Enoyl reductase (ER)" evidence="5">
    <location>
        <begin position="10"/>
        <end position="341"/>
    </location>
</feature>
<dbReference type="Gene3D" id="3.40.50.720">
    <property type="entry name" value="NAD(P)-binding Rossmann-like Domain"/>
    <property type="match status" value="1"/>
</dbReference>
<keyword evidence="7" id="KW-1185">Reference proteome</keyword>
<evidence type="ECO:0000313" key="7">
    <source>
        <dbReference type="Proteomes" id="UP000095256"/>
    </source>
</evidence>
<dbReference type="Pfam" id="PF08240">
    <property type="entry name" value="ADH_N"/>
    <property type="match status" value="1"/>
</dbReference>
<evidence type="ECO:0000256" key="3">
    <source>
        <dbReference type="ARBA" id="ARBA00023002"/>
    </source>
</evidence>
<comment type="cofactor">
    <cofactor evidence="4">
        <name>Zn(2+)</name>
        <dbReference type="ChEBI" id="CHEBI:29105"/>
    </cofactor>
</comment>
<accession>A0A1E5KYU5</accession>
<dbReference type="OrthoDB" id="9806940at2"/>
<dbReference type="SUPFAM" id="SSF51735">
    <property type="entry name" value="NAD(P)-binding Rossmann-fold domains"/>
    <property type="match status" value="1"/>
</dbReference>
<dbReference type="Proteomes" id="UP000095256">
    <property type="component" value="Unassembled WGS sequence"/>
</dbReference>
<evidence type="ECO:0000259" key="5">
    <source>
        <dbReference type="SMART" id="SM00829"/>
    </source>
</evidence>
<dbReference type="AlphaFoldDB" id="A0A1E5KYU5"/>
<dbReference type="InterPro" id="IPR013149">
    <property type="entry name" value="ADH-like_C"/>
</dbReference>
<dbReference type="CDD" id="cd08258">
    <property type="entry name" value="Zn_ADH4"/>
    <property type="match status" value="1"/>
</dbReference>
<keyword evidence="3" id="KW-0560">Oxidoreductase</keyword>
<proteinExistence type="inferred from homology"/>
<dbReference type="PROSITE" id="PS00059">
    <property type="entry name" value="ADH_ZINC"/>
    <property type="match status" value="1"/>
</dbReference>
<reference evidence="6 7" key="1">
    <citation type="submission" date="2016-09" db="EMBL/GenBank/DDBJ databases">
        <authorList>
            <person name="Capua I."/>
            <person name="De Benedictis P."/>
            <person name="Joannis T."/>
            <person name="Lombin L.H."/>
            <person name="Cattoli G."/>
        </authorList>
    </citation>
    <scope>NUCLEOTIDE SEQUENCE [LARGE SCALE GENOMIC DNA]</scope>
    <source>
        <strain evidence="6 7">LMG 25899</strain>
    </source>
</reference>
<dbReference type="GO" id="GO:0008270">
    <property type="term" value="F:zinc ion binding"/>
    <property type="evidence" value="ECO:0007669"/>
    <property type="project" value="InterPro"/>
</dbReference>
<dbReference type="GO" id="GO:0016491">
    <property type="term" value="F:oxidoreductase activity"/>
    <property type="evidence" value="ECO:0007669"/>
    <property type="project" value="UniProtKB-KW"/>
</dbReference>
<organism evidence="6 7">
    <name type="scientific">Enterococcus rivorum</name>
    <dbReference type="NCBI Taxonomy" id="762845"/>
    <lineage>
        <taxon>Bacteria</taxon>
        <taxon>Bacillati</taxon>
        <taxon>Bacillota</taxon>
        <taxon>Bacilli</taxon>
        <taxon>Lactobacillales</taxon>
        <taxon>Enterococcaceae</taxon>
        <taxon>Enterococcus</taxon>
    </lineage>
</organism>
<evidence type="ECO:0000256" key="4">
    <source>
        <dbReference type="RuleBase" id="RU361277"/>
    </source>
</evidence>
<evidence type="ECO:0000256" key="2">
    <source>
        <dbReference type="ARBA" id="ARBA00022833"/>
    </source>
</evidence>
<dbReference type="InterPro" id="IPR036291">
    <property type="entry name" value="NAD(P)-bd_dom_sf"/>
</dbReference>
<dbReference type="PANTHER" id="PTHR43401:SF2">
    <property type="entry name" value="L-THREONINE 3-DEHYDROGENASE"/>
    <property type="match status" value="1"/>
</dbReference>
<keyword evidence="2 4" id="KW-0862">Zinc</keyword>
<dbReference type="InterPro" id="IPR002328">
    <property type="entry name" value="ADH_Zn_CS"/>
</dbReference>
<dbReference type="PANTHER" id="PTHR43401">
    <property type="entry name" value="L-THREONINE 3-DEHYDROGENASE"/>
    <property type="match status" value="1"/>
</dbReference>
<dbReference type="InterPro" id="IPR020843">
    <property type="entry name" value="ER"/>
</dbReference>
<sequence length="353" mass="38413">MKALVKTEPGYNKMVLKEIPTPVPVADEVLIKVIYTGICGTDIHGFKGEYDRLKMPLVLGHEFSGIVESVGENVTEVKVGDLVTSETTFSTCGECENCQKKEYNLCLKRQGLGSQVNGSFAEYVLSREESVHLLNDQITLLEASITEPIACGVHASIEKVQVKTGETAVIIGPGPIGLCLSQVLKGLGATVILLGITQDQERLNTALELGVDDIIDTQKEDPVTKIKSLTEGNGADYCFECSGAAPAVVHAFDYLKQKGTLIQMGVFAKNDNLLDLNSIVQREINVIGSRSQKPSTWEITLDLMTQKKIDARKLITLILPLDRWEEAFEAAIAGSEIKVVLQPNQEIPLEGSE</sequence>
<dbReference type="InterPro" id="IPR011032">
    <property type="entry name" value="GroES-like_sf"/>
</dbReference>
<dbReference type="SUPFAM" id="SSF50129">
    <property type="entry name" value="GroES-like"/>
    <property type="match status" value="1"/>
</dbReference>
<evidence type="ECO:0000256" key="1">
    <source>
        <dbReference type="ARBA" id="ARBA00022723"/>
    </source>
</evidence>
<dbReference type="EMBL" id="MIEK01000014">
    <property type="protein sequence ID" value="OEH82859.1"/>
    <property type="molecule type" value="Genomic_DNA"/>
</dbReference>
<dbReference type="Gene3D" id="3.90.180.10">
    <property type="entry name" value="Medium-chain alcohol dehydrogenases, catalytic domain"/>
    <property type="match status" value="1"/>
</dbReference>